<accession>T0HFM6</accession>
<name>T0HFM6_9SPHN</name>
<gene>
    <name evidence="2" type="ORF">RLDS_22015</name>
</gene>
<dbReference type="InterPro" id="IPR003673">
    <property type="entry name" value="CoA-Trfase_fam_III"/>
</dbReference>
<dbReference type="PATRIC" id="fig|1331060.3.peg.4257"/>
<dbReference type="GO" id="GO:0008410">
    <property type="term" value="F:CoA-transferase activity"/>
    <property type="evidence" value="ECO:0007669"/>
    <property type="project" value="TreeGrafter"/>
</dbReference>
<dbReference type="InterPro" id="IPR050483">
    <property type="entry name" value="CoA-transferase_III_domain"/>
</dbReference>
<comment type="caution">
    <text evidence="2">The sequence shown here is derived from an EMBL/GenBank/DDBJ whole genome shotgun (WGS) entry which is preliminary data.</text>
</comment>
<organism evidence="2 3">
    <name type="scientific">Sphingobium lactosutens DS20</name>
    <dbReference type="NCBI Taxonomy" id="1331060"/>
    <lineage>
        <taxon>Bacteria</taxon>
        <taxon>Pseudomonadati</taxon>
        <taxon>Pseudomonadota</taxon>
        <taxon>Alphaproteobacteria</taxon>
        <taxon>Sphingomonadales</taxon>
        <taxon>Sphingomonadaceae</taxon>
        <taxon>Sphingobium</taxon>
    </lineage>
</organism>
<dbReference type="InterPro" id="IPR023606">
    <property type="entry name" value="CoA-Trfase_III_dom_1_sf"/>
</dbReference>
<dbReference type="EMBL" id="ATDP01000106">
    <property type="protein sequence ID" value="EQB11807.1"/>
    <property type="molecule type" value="Genomic_DNA"/>
</dbReference>
<dbReference type="Gene3D" id="3.40.50.10540">
    <property type="entry name" value="Crotonobetainyl-coa:carnitine coa-transferase, domain 1"/>
    <property type="match status" value="1"/>
</dbReference>
<protein>
    <recommendedName>
        <fullName evidence="4">CoA transferase</fullName>
    </recommendedName>
</protein>
<dbReference type="Proteomes" id="UP000015531">
    <property type="component" value="Unassembled WGS sequence"/>
</dbReference>
<dbReference type="eggNOG" id="COG1804">
    <property type="taxonomic scope" value="Bacteria"/>
</dbReference>
<dbReference type="SUPFAM" id="SSF89796">
    <property type="entry name" value="CoA-transferase family III (CaiB/BaiF)"/>
    <property type="match status" value="1"/>
</dbReference>
<dbReference type="Gene3D" id="3.30.1540.10">
    <property type="entry name" value="formyl-coa transferase, domain 3"/>
    <property type="match status" value="1"/>
</dbReference>
<dbReference type="PANTHER" id="PTHR48207:SF3">
    <property type="entry name" value="SUCCINATE--HYDROXYMETHYLGLUTARATE COA-TRANSFERASE"/>
    <property type="match status" value="1"/>
</dbReference>
<dbReference type="Pfam" id="PF02515">
    <property type="entry name" value="CoA_transf_3"/>
    <property type="match status" value="1"/>
</dbReference>
<evidence type="ECO:0000313" key="3">
    <source>
        <dbReference type="Proteomes" id="UP000015531"/>
    </source>
</evidence>
<dbReference type="PANTHER" id="PTHR48207">
    <property type="entry name" value="SUCCINATE--HYDROXYMETHYLGLUTARATE COA-TRANSFERASE"/>
    <property type="match status" value="1"/>
</dbReference>
<dbReference type="InterPro" id="IPR044855">
    <property type="entry name" value="CoA-Trfase_III_dom3_sf"/>
</dbReference>
<evidence type="ECO:0008006" key="4">
    <source>
        <dbReference type="Google" id="ProtNLM"/>
    </source>
</evidence>
<dbReference type="AlphaFoldDB" id="T0HFM6"/>
<proteinExistence type="predicted"/>
<evidence type="ECO:0000313" key="2">
    <source>
        <dbReference type="EMBL" id="EQB11807.1"/>
    </source>
</evidence>
<sequence length="345" mass="38060">MGDNRLSSDYVNAQRNKRGITLDLKRPEGVAVLKRLVETADILVENFRPDVKTKLGIDYDSLSAVNPRLIYTSVSAFGETGPYRTRPGFDLIAQGMGGLMWLTGYENQGPLRVGMSPADMSAGIFAAMGTFIALAERERSGRGQWVQTNLLSSQIMMLDYQAMAWLMDKRIPQQRGNDHPQIVPTGVYESSDGYFTLSTVGNDSYHRLCRAIGAPELIDDARFTDARLREQNRDAMNAAINDATRAKTAAEWVDILNAAGVPAGPIYKLDEMFEDPQVQETGIATKLDHPVLGEIEILGQPITLSRTPASFRNAPPELGQHTEEVLAAAGYDSDEIARLRRENII</sequence>
<evidence type="ECO:0000256" key="1">
    <source>
        <dbReference type="ARBA" id="ARBA00022679"/>
    </source>
</evidence>
<reference evidence="2 3" key="1">
    <citation type="journal article" date="2013" name="Genome Announc.">
        <title>Draft Genome Sequence of Sphingobium lactosutens Strain DS20T, Isolated from a Hexachlorocyclohexane Dumpsite.</title>
        <authorList>
            <person name="Kumar R."/>
            <person name="Dwivedi V."/>
            <person name="Negi V."/>
            <person name="Khurana J.P."/>
            <person name="Lal R."/>
        </authorList>
    </citation>
    <scope>NUCLEOTIDE SEQUENCE [LARGE SCALE GENOMIC DNA]</scope>
    <source>
        <strain evidence="2 3">DS20</strain>
    </source>
</reference>
<keyword evidence="1" id="KW-0808">Transferase</keyword>
<keyword evidence="3" id="KW-1185">Reference proteome</keyword>